<keyword evidence="5" id="KW-1185">Reference proteome</keyword>
<dbReference type="Pfam" id="PF13673">
    <property type="entry name" value="Acetyltransf_10"/>
    <property type="match status" value="1"/>
</dbReference>
<gene>
    <name evidence="4" type="ORF">HMPREF9102_1911</name>
</gene>
<sequence length="137" mass="15458">MIRKMKPADLDAIMKIWLSSNRDAHSFVGRQYWQEQLPAVRAAIQDAEVYCYIATNDTIAGFIGLTGDYLAGLFVASKYRQQGIGSQLLAFVQGHHQQLTLDAYPQNQRAVAFYHRHGFVTSQQDAANVHMTWTAPK</sequence>
<evidence type="ECO:0000256" key="2">
    <source>
        <dbReference type="ARBA" id="ARBA00023315"/>
    </source>
</evidence>
<dbReference type="PROSITE" id="PS51186">
    <property type="entry name" value="GNAT"/>
    <property type="match status" value="1"/>
</dbReference>
<dbReference type="InterPro" id="IPR016181">
    <property type="entry name" value="Acyl_CoA_acyltransferase"/>
</dbReference>
<keyword evidence="1" id="KW-0808">Transferase</keyword>
<dbReference type="EMBL" id="AFTL01000015">
    <property type="protein sequence ID" value="EGS36852.1"/>
    <property type="molecule type" value="Genomic_DNA"/>
</dbReference>
<dbReference type="RefSeq" id="WP_003715682.1">
    <property type="nucleotide sequence ID" value="NZ_AFTL01000015.1"/>
</dbReference>
<organism evidence="4 5">
    <name type="scientific">Limosilactobacillus oris F0423</name>
    <dbReference type="NCBI Taxonomy" id="944562"/>
    <lineage>
        <taxon>Bacteria</taxon>
        <taxon>Bacillati</taxon>
        <taxon>Bacillota</taxon>
        <taxon>Bacilli</taxon>
        <taxon>Lactobacillales</taxon>
        <taxon>Lactobacillaceae</taxon>
        <taxon>Limosilactobacillus</taxon>
    </lineage>
</organism>
<dbReference type="CDD" id="cd04301">
    <property type="entry name" value="NAT_SF"/>
    <property type="match status" value="1"/>
</dbReference>
<reference evidence="4 5" key="1">
    <citation type="submission" date="2011-05" db="EMBL/GenBank/DDBJ databases">
        <authorList>
            <person name="Durkin A.S."/>
            <person name="Kim M."/>
            <person name="Radune D."/>
            <person name="Hostetler J."/>
            <person name="Torralba M."/>
            <person name="Gillis M."/>
            <person name="Methe B."/>
            <person name="Sutton G."/>
            <person name="Nelson K.E."/>
        </authorList>
    </citation>
    <scope>NUCLEOTIDE SEQUENCE [LARGE SCALE GENOMIC DNA]</scope>
    <source>
        <strain evidence="4 5">F0423</strain>
    </source>
</reference>
<proteinExistence type="predicted"/>
<comment type="caution">
    <text evidence="4">The sequence shown here is derived from an EMBL/GenBank/DDBJ whole genome shotgun (WGS) entry which is preliminary data.</text>
</comment>
<evidence type="ECO:0000259" key="3">
    <source>
        <dbReference type="PROSITE" id="PS51186"/>
    </source>
</evidence>
<evidence type="ECO:0000313" key="5">
    <source>
        <dbReference type="Proteomes" id="UP000006035"/>
    </source>
</evidence>
<protein>
    <submittedName>
        <fullName evidence="4">Acetyltransferase, GNAT family</fullName>
    </submittedName>
</protein>
<keyword evidence="2" id="KW-0012">Acyltransferase</keyword>
<dbReference type="InterPro" id="IPR000182">
    <property type="entry name" value="GNAT_dom"/>
</dbReference>
<dbReference type="Proteomes" id="UP000006035">
    <property type="component" value="Unassembled WGS sequence"/>
</dbReference>
<dbReference type="PANTHER" id="PTHR43800:SF1">
    <property type="entry name" value="PEPTIDYL-LYSINE N-ACETYLTRANSFERASE YJAB"/>
    <property type="match status" value="1"/>
</dbReference>
<name>A0ABP2L8W2_9LACO</name>
<dbReference type="PANTHER" id="PTHR43800">
    <property type="entry name" value="PEPTIDYL-LYSINE N-ACETYLTRANSFERASE YJAB"/>
    <property type="match status" value="1"/>
</dbReference>
<accession>A0ABP2L8W2</accession>
<evidence type="ECO:0000313" key="4">
    <source>
        <dbReference type="EMBL" id="EGS36852.1"/>
    </source>
</evidence>
<evidence type="ECO:0000256" key="1">
    <source>
        <dbReference type="ARBA" id="ARBA00022679"/>
    </source>
</evidence>
<feature type="domain" description="N-acetyltransferase" evidence="3">
    <location>
        <begin position="1"/>
        <end position="136"/>
    </location>
</feature>
<dbReference type="SUPFAM" id="SSF55729">
    <property type="entry name" value="Acyl-CoA N-acyltransferases (Nat)"/>
    <property type="match status" value="1"/>
</dbReference>
<dbReference type="Gene3D" id="3.40.630.30">
    <property type="match status" value="1"/>
</dbReference>